<name>A0ABR1M4F1_9PEZI</name>
<dbReference type="Proteomes" id="UP001360953">
    <property type="component" value="Unassembled WGS sequence"/>
</dbReference>
<organism evidence="2 3">
    <name type="scientific">Phyllosticta citribraziliensis</name>
    <dbReference type="NCBI Taxonomy" id="989973"/>
    <lineage>
        <taxon>Eukaryota</taxon>
        <taxon>Fungi</taxon>
        <taxon>Dikarya</taxon>
        <taxon>Ascomycota</taxon>
        <taxon>Pezizomycotina</taxon>
        <taxon>Dothideomycetes</taxon>
        <taxon>Dothideomycetes incertae sedis</taxon>
        <taxon>Botryosphaeriales</taxon>
        <taxon>Phyllostictaceae</taxon>
        <taxon>Phyllosticta</taxon>
    </lineage>
</organism>
<proteinExistence type="predicted"/>
<reference evidence="2 3" key="1">
    <citation type="submission" date="2024-04" db="EMBL/GenBank/DDBJ databases">
        <title>Phyllosticta paracitricarpa is synonymous to the EU quarantine fungus P. citricarpa based on phylogenomic analyses.</title>
        <authorList>
            <consortium name="Lawrence Berkeley National Laboratory"/>
            <person name="Van ingen-buijs V.A."/>
            <person name="Van westerhoven A.C."/>
            <person name="Haridas S."/>
            <person name="Skiadas P."/>
            <person name="Martin F."/>
            <person name="Groenewald J.Z."/>
            <person name="Crous P.W."/>
            <person name="Seidl M.F."/>
        </authorList>
    </citation>
    <scope>NUCLEOTIDE SEQUENCE [LARGE SCALE GENOMIC DNA]</scope>
    <source>
        <strain evidence="2 3">CPC 17464</strain>
    </source>
</reference>
<gene>
    <name evidence="2" type="ORF">J3D65DRAFT_217373</name>
</gene>
<dbReference type="GeneID" id="92027454"/>
<keyword evidence="3" id="KW-1185">Reference proteome</keyword>
<evidence type="ECO:0000313" key="2">
    <source>
        <dbReference type="EMBL" id="KAK7542472.1"/>
    </source>
</evidence>
<evidence type="ECO:0000256" key="1">
    <source>
        <dbReference type="SAM" id="MobiDB-lite"/>
    </source>
</evidence>
<feature type="region of interest" description="Disordered" evidence="1">
    <location>
        <begin position="61"/>
        <end position="81"/>
    </location>
</feature>
<comment type="caution">
    <text evidence="2">The sequence shown here is derived from an EMBL/GenBank/DDBJ whole genome shotgun (WGS) entry which is preliminary data.</text>
</comment>
<evidence type="ECO:0000313" key="3">
    <source>
        <dbReference type="Proteomes" id="UP001360953"/>
    </source>
</evidence>
<accession>A0ABR1M4F1</accession>
<dbReference type="EMBL" id="JBBPEH010000002">
    <property type="protein sequence ID" value="KAK7542472.1"/>
    <property type="molecule type" value="Genomic_DNA"/>
</dbReference>
<dbReference type="RefSeq" id="XP_066658765.1">
    <property type="nucleotide sequence ID" value="XM_066794548.1"/>
</dbReference>
<feature type="compositionally biased region" description="Low complexity" evidence="1">
    <location>
        <begin position="63"/>
        <end position="78"/>
    </location>
</feature>
<protein>
    <submittedName>
        <fullName evidence="2">Uncharacterized protein</fullName>
    </submittedName>
</protein>
<sequence>MYVCAVLHTRGQVDGHPLEDVGVQHLRHLCMKNFSSSEFLPPCLRADAMCRRKAGVRRSAIGATQSQSSQTKQKAKSAAIDEGQSTGYEVQGYRRLQRDQRAVDGRRRRRVATGEVSGARAFWVIGCGVGMDGMGWMAFDMAAQACRQGSTSSSFGLARRKSVGKAAKRLLM</sequence>